<reference evidence="1" key="1">
    <citation type="submission" date="2020-05" db="EMBL/GenBank/DDBJ databases">
        <title>Large-scale comparative analyses of tick genomes elucidate their genetic diversity and vector capacities.</title>
        <authorList>
            <person name="Jia N."/>
            <person name="Wang J."/>
            <person name="Shi W."/>
            <person name="Du L."/>
            <person name="Sun Y."/>
            <person name="Zhan W."/>
            <person name="Jiang J."/>
            <person name="Wang Q."/>
            <person name="Zhang B."/>
            <person name="Ji P."/>
            <person name="Sakyi L.B."/>
            <person name="Cui X."/>
            <person name="Yuan T."/>
            <person name="Jiang B."/>
            <person name="Yang W."/>
            <person name="Lam T.T.-Y."/>
            <person name="Chang Q."/>
            <person name="Ding S."/>
            <person name="Wang X."/>
            <person name="Zhu J."/>
            <person name="Ruan X."/>
            <person name="Zhao L."/>
            <person name="Wei J."/>
            <person name="Que T."/>
            <person name="Du C."/>
            <person name="Cheng J."/>
            <person name="Dai P."/>
            <person name="Han X."/>
            <person name="Huang E."/>
            <person name="Gao Y."/>
            <person name="Liu J."/>
            <person name="Shao H."/>
            <person name="Ye R."/>
            <person name="Li L."/>
            <person name="Wei W."/>
            <person name="Wang X."/>
            <person name="Wang C."/>
            <person name="Yang T."/>
            <person name="Huo Q."/>
            <person name="Li W."/>
            <person name="Guo W."/>
            <person name="Chen H."/>
            <person name="Zhou L."/>
            <person name="Ni X."/>
            <person name="Tian J."/>
            <person name="Zhou Y."/>
            <person name="Sheng Y."/>
            <person name="Liu T."/>
            <person name="Pan Y."/>
            <person name="Xia L."/>
            <person name="Li J."/>
            <person name="Zhao F."/>
            <person name="Cao W."/>
        </authorList>
    </citation>
    <scope>NUCLEOTIDE SEQUENCE</scope>
    <source>
        <strain evidence="1">Dsil-2018</strain>
    </source>
</reference>
<evidence type="ECO:0000313" key="1">
    <source>
        <dbReference type="EMBL" id="KAH7973742.1"/>
    </source>
</evidence>
<organism evidence="1 2">
    <name type="scientific">Dermacentor silvarum</name>
    <name type="common">Tick</name>
    <dbReference type="NCBI Taxonomy" id="543639"/>
    <lineage>
        <taxon>Eukaryota</taxon>
        <taxon>Metazoa</taxon>
        <taxon>Ecdysozoa</taxon>
        <taxon>Arthropoda</taxon>
        <taxon>Chelicerata</taxon>
        <taxon>Arachnida</taxon>
        <taxon>Acari</taxon>
        <taxon>Parasitiformes</taxon>
        <taxon>Ixodida</taxon>
        <taxon>Ixodoidea</taxon>
        <taxon>Ixodidae</taxon>
        <taxon>Rhipicephalinae</taxon>
        <taxon>Dermacentor</taxon>
    </lineage>
</organism>
<evidence type="ECO:0000313" key="2">
    <source>
        <dbReference type="Proteomes" id="UP000821865"/>
    </source>
</evidence>
<accession>A0ACB8DMQ8</accession>
<keyword evidence="2" id="KW-1185">Reference proteome</keyword>
<dbReference type="Proteomes" id="UP000821865">
    <property type="component" value="Chromosome 10"/>
</dbReference>
<proteinExistence type="predicted"/>
<sequence length="392" mass="44163">MAGAADDVIAQVNETLKEAVKNETSKFQPTPAGQAVAYTSIMLMAFFPIVLGAFKSESGEKPETMTRKDAAMFPVIASGALFGLYIFFKLFSKEYINLLLTGYFFLLGVLALAHILSPAFSRILRSLLPSDFYRWEYRISFQRWSTTQTDECEEYFDYRFSYDDIACWICCCIFGVWYLWKKHWVANNLFGLAFAINGVELLHINTVSTGCILLGGLFVYDIFWVFGTDVMVTVAKSFEAPIKLVFPQDFLESGFAGRHFAMLGLGDIVIPGIFIALLLRFDYSLNRQRNLYFVSSFVAYVLGLALTIFIMIYFNHAQPALLYLVPACIGVPLTVALLMGDITAMFKYEDHPAEEKALGTDERREQESESDSDQKTPKASPASGKKNTRKDK</sequence>
<name>A0ACB8DMQ8_DERSI</name>
<dbReference type="EMBL" id="CM023479">
    <property type="protein sequence ID" value="KAH7973742.1"/>
    <property type="molecule type" value="Genomic_DNA"/>
</dbReference>
<comment type="caution">
    <text evidence="1">The sequence shown here is derived from an EMBL/GenBank/DDBJ whole genome shotgun (WGS) entry which is preliminary data.</text>
</comment>
<gene>
    <name evidence="1" type="ORF">HPB49_004820</name>
</gene>
<protein>
    <submittedName>
        <fullName evidence="1">Uncharacterized protein</fullName>
    </submittedName>
</protein>